<dbReference type="Proteomes" id="UP000092616">
    <property type="component" value="Unassembled WGS sequence"/>
</dbReference>
<dbReference type="PANTHER" id="PTHR43065:SF52">
    <property type="entry name" value="SENSOR PROTEIN KINASE PILS"/>
    <property type="match status" value="1"/>
</dbReference>
<dbReference type="Gene3D" id="1.10.287.130">
    <property type="match status" value="1"/>
</dbReference>
<proteinExistence type="predicted"/>
<dbReference type="InterPro" id="IPR005467">
    <property type="entry name" value="His_kinase_dom"/>
</dbReference>
<dbReference type="Pfam" id="PF00512">
    <property type="entry name" value="HisKA"/>
    <property type="match status" value="1"/>
</dbReference>
<feature type="transmembrane region" description="Helical" evidence="4">
    <location>
        <begin position="136"/>
        <end position="152"/>
    </location>
</feature>
<organism evidence="6 7">
    <name type="scientific">Faucicola atlantae</name>
    <dbReference type="NCBI Taxonomy" id="34059"/>
    <lineage>
        <taxon>Bacteria</taxon>
        <taxon>Pseudomonadati</taxon>
        <taxon>Pseudomonadota</taxon>
        <taxon>Gammaproteobacteria</taxon>
        <taxon>Moraxellales</taxon>
        <taxon>Moraxellaceae</taxon>
        <taxon>Faucicola</taxon>
    </lineage>
</organism>
<gene>
    <name evidence="6" type="ORF">A9306_06245</name>
</gene>
<dbReference type="InterPro" id="IPR036097">
    <property type="entry name" value="HisK_dim/P_sf"/>
</dbReference>
<feature type="transmembrane region" description="Helical" evidence="4">
    <location>
        <begin position="114"/>
        <end position="131"/>
    </location>
</feature>
<evidence type="ECO:0000313" key="7">
    <source>
        <dbReference type="Proteomes" id="UP000092616"/>
    </source>
</evidence>
<evidence type="ECO:0000256" key="4">
    <source>
        <dbReference type="SAM" id="Phobius"/>
    </source>
</evidence>
<keyword evidence="3" id="KW-0597">Phosphoprotein</keyword>
<dbReference type="InterPro" id="IPR003594">
    <property type="entry name" value="HATPase_dom"/>
</dbReference>
<keyword evidence="7" id="KW-1185">Reference proteome</keyword>
<accession>A0A1B8QGR9</accession>
<dbReference type="EMBL" id="LZNA01000024">
    <property type="protein sequence ID" value="OBX82248.1"/>
    <property type="molecule type" value="Genomic_DNA"/>
</dbReference>
<dbReference type="InterPro" id="IPR003661">
    <property type="entry name" value="HisK_dim/P_dom"/>
</dbReference>
<dbReference type="InterPro" id="IPR004358">
    <property type="entry name" value="Sig_transdc_His_kin-like_C"/>
</dbReference>
<evidence type="ECO:0000256" key="3">
    <source>
        <dbReference type="ARBA" id="ARBA00022553"/>
    </source>
</evidence>
<feature type="transmembrane region" description="Helical" evidence="4">
    <location>
        <begin position="57"/>
        <end position="79"/>
    </location>
</feature>
<dbReference type="EC" id="2.7.13.3" evidence="2"/>
<evidence type="ECO:0000259" key="5">
    <source>
        <dbReference type="PROSITE" id="PS50109"/>
    </source>
</evidence>
<sequence>MITNPSFSSQLVIEQRTDQAKRLSLIYNVYRCLIGALFSVNFLISLNWQGGSPFEDLSYALMLAALPSVGYLAFGLVFLVGYRYKGHNDAMMAALVIDSLALTVMLYINGGTDLQVILLLLVLVAAAFMLVRTNQAILLTIFALALVIYQQYYPLLKDASVETFNNAALVAVSFLVVAYFSHSFAKRLKQIEHLSARQTAEVNALNAINQKIVQIIDQGVLVVSHDLDIVLANDVASRQLNLNQPLATYQLATLSPVLAYALAPVITAPEHTCVVTLTAPNHTTLSTSSNSHNSQSLDYRVRVTQFDNQLDNRYALVLLEDLRREQSRAQQLKLASLGQLGASIAHEIRNPLAAISQASQLLLEDSQSHNGSVNSLNDEQHMLLDMVYQQTIRVNHIVEDVLRLSRQQPPQQALLTAYTWLRAFIHQHYADQNVALDCRTQVAFWFDPQQLEQVLVNLINNGLRFSQRHTGTACVRLRVYDAGQYVHIDVLDTGAGVSTANLPYLFDPFFTTDNQGTGLGLYLSQAFCQANQAALDYIAYHAPTCFRISCPMADG</sequence>
<dbReference type="CDD" id="cd00082">
    <property type="entry name" value="HisKA"/>
    <property type="match status" value="1"/>
</dbReference>
<dbReference type="Pfam" id="PF25323">
    <property type="entry name" value="6TM_PilS"/>
    <property type="match status" value="1"/>
</dbReference>
<feature type="transmembrane region" description="Helical" evidence="4">
    <location>
        <begin position="164"/>
        <end position="181"/>
    </location>
</feature>
<evidence type="ECO:0000256" key="2">
    <source>
        <dbReference type="ARBA" id="ARBA00012438"/>
    </source>
</evidence>
<dbReference type="SMART" id="SM00387">
    <property type="entry name" value="HATPase_c"/>
    <property type="match status" value="1"/>
</dbReference>
<name>A0A1B8QGR9_9GAMM</name>
<keyword evidence="4" id="KW-0812">Transmembrane</keyword>
<protein>
    <recommendedName>
        <fullName evidence="2">histidine kinase</fullName>
        <ecNumber evidence="2">2.7.13.3</ecNumber>
    </recommendedName>
</protein>
<dbReference type="SUPFAM" id="SSF55874">
    <property type="entry name" value="ATPase domain of HSP90 chaperone/DNA topoisomerase II/histidine kinase"/>
    <property type="match status" value="1"/>
</dbReference>
<feature type="domain" description="Histidine kinase" evidence="5">
    <location>
        <begin position="343"/>
        <end position="554"/>
    </location>
</feature>
<comment type="catalytic activity">
    <reaction evidence="1">
        <text>ATP + protein L-histidine = ADP + protein N-phospho-L-histidine.</text>
        <dbReference type="EC" id="2.7.13.3"/>
    </reaction>
</comment>
<dbReference type="PANTHER" id="PTHR43065">
    <property type="entry name" value="SENSOR HISTIDINE KINASE"/>
    <property type="match status" value="1"/>
</dbReference>
<dbReference type="Gene3D" id="3.30.565.10">
    <property type="entry name" value="Histidine kinase-like ATPase, C-terminal domain"/>
    <property type="match status" value="1"/>
</dbReference>
<dbReference type="RefSeq" id="WP_067336031.1">
    <property type="nucleotide sequence ID" value="NZ_LZNA01000024.1"/>
</dbReference>
<dbReference type="PRINTS" id="PR00344">
    <property type="entry name" value="BCTRLSENSOR"/>
</dbReference>
<keyword evidence="4" id="KW-0472">Membrane</keyword>
<keyword evidence="4" id="KW-1133">Transmembrane helix</keyword>
<dbReference type="SUPFAM" id="SSF47384">
    <property type="entry name" value="Homodimeric domain of signal transducing histidine kinase"/>
    <property type="match status" value="1"/>
</dbReference>
<dbReference type="AlphaFoldDB" id="A0A1B8QGR9"/>
<dbReference type="SMART" id="SM00388">
    <property type="entry name" value="HisKA"/>
    <property type="match status" value="1"/>
</dbReference>
<evidence type="ECO:0000313" key="6">
    <source>
        <dbReference type="EMBL" id="OBX82248.1"/>
    </source>
</evidence>
<feature type="transmembrane region" description="Helical" evidence="4">
    <location>
        <begin position="25"/>
        <end position="45"/>
    </location>
</feature>
<dbReference type="GO" id="GO:0000155">
    <property type="term" value="F:phosphorelay sensor kinase activity"/>
    <property type="evidence" value="ECO:0007669"/>
    <property type="project" value="InterPro"/>
</dbReference>
<comment type="caution">
    <text evidence="6">The sequence shown here is derived from an EMBL/GenBank/DDBJ whole genome shotgun (WGS) entry which is preliminary data.</text>
</comment>
<dbReference type="InterPro" id="IPR036890">
    <property type="entry name" value="HATPase_C_sf"/>
</dbReference>
<feature type="transmembrane region" description="Helical" evidence="4">
    <location>
        <begin position="91"/>
        <end position="108"/>
    </location>
</feature>
<reference evidence="6 7" key="1">
    <citation type="submission" date="2016-06" db="EMBL/GenBank/DDBJ databases">
        <title>Draft genome of Moraxella atlantae CCUG 59586.</title>
        <authorList>
            <person name="Salva-Serra F."/>
            <person name="Engstrom-Jakobsson H."/>
            <person name="Thorell K."/>
            <person name="Gonzales-Siles L."/>
            <person name="Karlsson R."/>
            <person name="Boulund F."/>
            <person name="Engstrand L."/>
            <person name="Kristiansson E."/>
            <person name="Moore E."/>
        </authorList>
    </citation>
    <scope>NUCLEOTIDE SEQUENCE [LARGE SCALE GENOMIC DNA]</scope>
    <source>
        <strain evidence="6 7">CCUG 59586</strain>
    </source>
</reference>
<dbReference type="PROSITE" id="PS50109">
    <property type="entry name" value="HIS_KIN"/>
    <property type="match status" value="1"/>
</dbReference>
<dbReference type="Pfam" id="PF02518">
    <property type="entry name" value="HATPase_c"/>
    <property type="match status" value="1"/>
</dbReference>
<evidence type="ECO:0000256" key="1">
    <source>
        <dbReference type="ARBA" id="ARBA00000085"/>
    </source>
</evidence>